<dbReference type="EMBL" id="JBHTLP010000008">
    <property type="protein sequence ID" value="MFD1141451.1"/>
    <property type="molecule type" value="Genomic_DNA"/>
</dbReference>
<dbReference type="PRINTS" id="PR00081">
    <property type="entry name" value="GDHRDH"/>
</dbReference>
<dbReference type="SUPFAM" id="SSF51735">
    <property type="entry name" value="NAD(P)-binding Rossmann-fold domains"/>
    <property type="match status" value="1"/>
</dbReference>
<dbReference type="Proteomes" id="UP001597116">
    <property type="component" value="Unassembled WGS sequence"/>
</dbReference>
<proteinExistence type="predicted"/>
<gene>
    <name evidence="2" type="ORF">ACFQ4C_10040</name>
</gene>
<keyword evidence="1 2" id="KW-0560">Oxidoreductase</keyword>
<dbReference type="InterPro" id="IPR036291">
    <property type="entry name" value="NAD(P)-bd_dom_sf"/>
</dbReference>
<dbReference type="PANTHER" id="PTHR43157:SF66">
    <property type="entry name" value="WW DOMAIN-CONTAINING OXIDOREDUCTASE-LIKE PROTEIN"/>
    <property type="match status" value="1"/>
</dbReference>
<dbReference type="Pfam" id="PF00106">
    <property type="entry name" value="adh_short"/>
    <property type="match status" value="1"/>
</dbReference>
<dbReference type="CDD" id="cd05327">
    <property type="entry name" value="retinol-DH_like_SDR_c_like"/>
    <property type="match status" value="1"/>
</dbReference>
<evidence type="ECO:0000313" key="3">
    <source>
        <dbReference type="Proteomes" id="UP001597116"/>
    </source>
</evidence>
<sequence length="287" mass="31549">MNSSRTCLITGANSGIGRVTALELASKGFDIIMLCRNLEKARPIRQEIKKVSKTGHVDLVWCDMASQLSVMQAAREVSDRHNRLDVLLNNAGLYIDKEQFSPEGIELTFATNHLGPFLLTNLLLNLLRKGTDPRIITVSSEAHRWDGGFILEELAKPRKYNGLWAYGASKLCNILFASELAKRLAGDGITSNSLHPGAVKTNFGQSISSVQSFIFNLMRPFFISPERGAETSIYLASSPDVQGQTGLYFAKCRPKVPSAAAQSQHNASQLWALSEQLTQLKSRLVAV</sequence>
<dbReference type="RefSeq" id="WP_265991849.1">
    <property type="nucleotide sequence ID" value="NZ_CP110973.1"/>
</dbReference>
<dbReference type="InterPro" id="IPR002347">
    <property type="entry name" value="SDR_fam"/>
</dbReference>
<accession>A0ABW3QE98</accession>
<name>A0ABW3QE98_9BACT</name>
<dbReference type="EC" id="1.-.-.-" evidence="2"/>
<comment type="caution">
    <text evidence="2">The sequence shown here is derived from an EMBL/GenBank/DDBJ whole genome shotgun (WGS) entry which is preliminary data.</text>
</comment>
<protein>
    <submittedName>
        <fullName evidence="2">SDR family oxidoreductase</fullName>
        <ecNumber evidence="2">1.-.-.-</ecNumber>
    </submittedName>
</protein>
<dbReference type="GO" id="GO:0016491">
    <property type="term" value="F:oxidoreductase activity"/>
    <property type="evidence" value="ECO:0007669"/>
    <property type="project" value="UniProtKB-KW"/>
</dbReference>
<dbReference type="PANTHER" id="PTHR43157">
    <property type="entry name" value="PHOSPHATIDYLINOSITOL-GLYCAN BIOSYNTHESIS CLASS F PROTEIN-RELATED"/>
    <property type="match status" value="1"/>
</dbReference>
<reference evidence="3" key="1">
    <citation type="journal article" date="2019" name="Int. J. Syst. Evol. Microbiol.">
        <title>The Global Catalogue of Microorganisms (GCM) 10K type strain sequencing project: providing services to taxonomists for standard genome sequencing and annotation.</title>
        <authorList>
            <consortium name="The Broad Institute Genomics Platform"/>
            <consortium name="The Broad Institute Genome Sequencing Center for Infectious Disease"/>
            <person name="Wu L."/>
            <person name="Ma J."/>
        </authorList>
    </citation>
    <scope>NUCLEOTIDE SEQUENCE [LARGE SCALE GENOMIC DNA]</scope>
    <source>
        <strain evidence="3">CCUG 55608</strain>
    </source>
</reference>
<dbReference type="Gene3D" id="3.40.50.720">
    <property type="entry name" value="NAD(P)-binding Rossmann-like Domain"/>
    <property type="match status" value="1"/>
</dbReference>
<evidence type="ECO:0000313" key="2">
    <source>
        <dbReference type="EMBL" id="MFD1141451.1"/>
    </source>
</evidence>
<evidence type="ECO:0000256" key="1">
    <source>
        <dbReference type="ARBA" id="ARBA00023002"/>
    </source>
</evidence>
<keyword evidence="3" id="KW-1185">Reference proteome</keyword>
<organism evidence="2 3">
    <name type="scientific">Larkinella insperata</name>
    <dbReference type="NCBI Taxonomy" id="332158"/>
    <lineage>
        <taxon>Bacteria</taxon>
        <taxon>Pseudomonadati</taxon>
        <taxon>Bacteroidota</taxon>
        <taxon>Cytophagia</taxon>
        <taxon>Cytophagales</taxon>
        <taxon>Spirosomataceae</taxon>
        <taxon>Larkinella</taxon>
    </lineage>
</organism>